<dbReference type="SUPFAM" id="SSF46955">
    <property type="entry name" value="Putative DNA-binding domain"/>
    <property type="match status" value="1"/>
</dbReference>
<dbReference type="EMBL" id="NJGG01000002">
    <property type="protein sequence ID" value="OXL14995.1"/>
    <property type="molecule type" value="Genomic_DNA"/>
</dbReference>
<organism evidence="2 3">
    <name type="scientific">Polynucleobacter cosmopolitanus</name>
    <dbReference type="NCBI Taxonomy" id="351345"/>
    <lineage>
        <taxon>Bacteria</taxon>
        <taxon>Pseudomonadati</taxon>
        <taxon>Pseudomonadota</taxon>
        <taxon>Betaproteobacteria</taxon>
        <taxon>Burkholderiales</taxon>
        <taxon>Burkholderiaceae</taxon>
        <taxon>Polynucleobacter</taxon>
    </lineage>
</organism>
<accession>A0A229FSM5</accession>
<protein>
    <submittedName>
        <fullName evidence="2">DNA-binding protein</fullName>
    </submittedName>
</protein>
<dbReference type="InterPro" id="IPR010093">
    <property type="entry name" value="SinI_DNA-bd"/>
</dbReference>
<keyword evidence="3" id="KW-1185">Reference proteome</keyword>
<sequence length="229" mass="26581">MDLKKEENPKDFLSTRETAKQLQVSLGTVQKMVETGELLAWKTRGGHRRILMSSLEQLLTRRRMGIRERCGNQFLLLCILRGEEQFEDFKKFVEPWESSVDLHLCHDTLEALMQSVSLSPDVIYLDWQISPVEQVHLLHYLQRNLHTRHIPTLVEAGFLKMHPQVTKIPPEIKEYPPNKEPKILTNAMIKGYKKDKLLLAKGELNLLYAHKMETLILDCLVQKCEEAGI</sequence>
<proteinExistence type="predicted"/>
<evidence type="ECO:0000313" key="2">
    <source>
        <dbReference type="EMBL" id="OXL14995.1"/>
    </source>
</evidence>
<gene>
    <name evidence="2" type="ORF">AOC33_06675</name>
</gene>
<keyword evidence="2" id="KW-0238">DNA-binding</keyword>
<dbReference type="Gene3D" id="1.10.1660.10">
    <property type="match status" value="1"/>
</dbReference>
<dbReference type="NCBIfam" id="TIGR01764">
    <property type="entry name" value="excise"/>
    <property type="match status" value="1"/>
</dbReference>
<dbReference type="Proteomes" id="UP000215188">
    <property type="component" value="Unassembled WGS sequence"/>
</dbReference>
<comment type="caution">
    <text evidence="2">The sequence shown here is derived from an EMBL/GenBank/DDBJ whole genome shotgun (WGS) entry which is preliminary data.</text>
</comment>
<dbReference type="RefSeq" id="WP_089516016.1">
    <property type="nucleotide sequence ID" value="NZ_NJGG01000002.1"/>
</dbReference>
<evidence type="ECO:0000313" key="3">
    <source>
        <dbReference type="Proteomes" id="UP000215188"/>
    </source>
</evidence>
<reference evidence="2 3" key="1">
    <citation type="submission" date="2017-06" db="EMBL/GenBank/DDBJ databases">
        <title>Reclassification of a Polynucleobacter cosmopolitanus strain isolated from tropical Lake Victoria as Polynucleobacter victoriensis comb. nov.</title>
        <authorList>
            <person name="Hahn M.W."/>
        </authorList>
    </citation>
    <scope>NUCLEOTIDE SEQUENCE [LARGE SCALE GENOMIC DNA]</scope>
    <source>
        <strain evidence="2 3">MWH-MoIso2</strain>
    </source>
</reference>
<dbReference type="AlphaFoldDB" id="A0A229FSM5"/>
<name>A0A229FSM5_9BURK</name>
<dbReference type="OrthoDB" id="5416564at2"/>
<dbReference type="InterPro" id="IPR041657">
    <property type="entry name" value="HTH_17"/>
</dbReference>
<feature type="domain" description="Helix-turn-helix" evidence="1">
    <location>
        <begin position="12"/>
        <end position="63"/>
    </location>
</feature>
<dbReference type="Pfam" id="PF12728">
    <property type="entry name" value="HTH_17"/>
    <property type="match status" value="1"/>
</dbReference>
<dbReference type="InterPro" id="IPR009061">
    <property type="entry name" value="DNA-bd_dom_put_sf"/>
</dbReference>
<evidence type="ECO:0000259" key="1">
    <source>
        <dbReference type="Pfam" id="PF12728"/>
    </source>
</evidence>
<dbReference type="GO" id="GO:0003677">
    <property type="term" value="F:DNA binding"/>
    <property type="evidence" value="ECO:0007669"/>
    <property type="project" value="UniProtKB-KW"/>
</dbReference>